<keyword evidence="2" id="KW-0732">Signal</keyword>
<evidence type="ECO:0000256" key="1">
    <source>
        <dbReference type="ARBA" id="ARBA00005662"/>
    </source>
</evidence>
<dbReference type="RefSeq" id="WP_106198093.1">
    <property type="nucleotide sequence ID" value="NZ_JAXEIU010000055.1"/>
</dbReference>
<dbReference type="SMART" id="SM00854">
    <property type="entry name" value="PGA_cap"/>
    <property type="match status" value="1"/>
</dbReference>
<comment type="similarity">
    <text evidence="1">Belongs to the CapA family.</text>
</comment>
<feature type="domain" description="Capsule synthesis protein CapA" evidence="3">
    <location>
        <begin position="74"/>
        <end position="321"/>
    </location>
</feature>
<dbReference type="Pfam" id="PF09587">
    <property type="entry name" value="PGA_cap"/>
    <property type="match status" value="1"/>
</dbReference>
<dbReference type="InterPro" id="IPR019079">
    <property type="entry name" value="Capsule_synth_CapA"/>
</dbReference>
<dbReference type="Gene3D" id="3.60.21.10">
    <property type="match status" value="1"/>
</dbReference>
<proteinExistence type="inferred from homology"/>
<dbReference type="EMBL" id="QGHD01000001">
    <property type="protein sequence ID" value="PWL04249.1"/>
    <property type="molecule type" value="Genomic_DNA"/>
</dbReference>
<protein>
    <submittedName>
        <fullName evidence="4">Poly-gamma-glutamate synthesis protein (Capsule biosynthesis protein)</fullName>
    </submittedName>
</protein>
<dbReference type="Proteomes" id="UP000245523">
    <property type="component" value="Unassembled WGS sequence"/>
</dbReference>
<dbReference type="PANTHER" id="PTHR33393">
    <property type="entry name" value="POLYGLUTAMINE SYNTHESIS ACCESSORY PROTEIN RV0574C-RELATED"/>
    <property type="match status" value="1"/>
</dbReference>
<dbReference type="PANTHER" id="PTHR33393:SF12">
    <property type="entry name" value="CAPSULE BIOSYNTHESIS PROTEIN CAPA"/>
    <property type="match status" value="1"/>
</dbReference>
<dbReference type="SUPFAM" id="SSF56300">
    <property type="entry name" value="Metallo-dependent phosphatases"/>
    <property type="match status" value="1"/>
</dbReference>
<feature type="signal peptide" evidence="2">
    <location>
        <begin position="1"/>
        <end position="26"/>
    </location>
</feature>
<dbReference type="CDD" id="cd07381">
    <property type="entry name" value="MPP_CapA"/>
    <property type="match status" value="1"/>
</dbReference>
<dbReference type="PROSITE" id="PS51257">
    <property type="entry name" value="PROKAR_LIPOPROTEIN"/>
    <property type="match status" value="1"/>
</dbReference>
<evidence type="ECO:0000313" key="4">
    <source>
        <dbReference type="EMBL" id="PWL04249.1"/>
    </source>
</evidence>
<evidence type="ECO:0000259" key="3">
    <source>
        <dbReference type="SMART" id="SM00854"/>
    </source>
</evidence>
<accession>A0ABX5LPA2</accession>
<evidence type="ECO:0000313" key="5">
    <source>
        <dbReference type="Proteomes" id="UP000245523"/>
    </source>
</evidence>
<keyword evidence="5" id="KW-1185">Reference proteome</keyword>
<evidence type="ECO:0000256" key="2">
    <source>
        <dbReference type="SAM" id="SignalP"/>
    </source>
</evidence>
<gene>
    <name evidence="4" type="ORF">B0H50_101264</name>
</gene>
<reference evidence="4 5" key="1">
    <citation type="submission" date="2018-05" db="EMBL/GenBank/DDBJ databases">
        <title>Animal gut microbial communities from fecal samples from Wisconsin, USA.</title>
        <authorList>
            <person name="Neumann A."/>
        </authorList>
    </citation>
    <scope>NUCLEOTIDE SEQUENCE [LARGE SCALE GENOMIC DNA]</scope>
    <source>
        <strain evidence="4 5">UWS4</strain>
    </source>
</reference>
<feature type="chain" id="PRO_5047506017" evidence="2">
    <location>
        <begin position="27"/>
        <end position="431"/>
    </location>
</feature>
<name>A0ABX5LPA2_9BACT</name>
<dbReference type="InterPro" id="IPR029052">
    <property type="entry name" value="Metallo-depent_PP-like"/>
</dbReference>
<dbReference type="InterPro" id="IPR052169">
    <property type="entry name" value="CW_Biosynth-Accessory"/>
</dbReference>
<comment type="caution">
    <text evidence="4">The sequence shown here is derived from an EMBL/GenBank/DDBJ whole genome shotgun (WGS) entry which is preliminary data.</text>
</comment>
<organism evidence="4 5">
    <name type="scientific">Hallerella porci</name>
    <dbReference type="NCBI Taxonomy" id="1945871"/>
    <lineage>
        <taxon>Bacteria</taxon>
        <taxon>Pseudomonadati</taxon>
        <taxon>Fibrobacterota</taxon>
        <taxon>Fibrobacteria</taxon>
        <taxon>Fibrobacterales</taxon>
        <taxon>Fibrobacteraceae</taxon>
        <taxon>Hallerella</taxon>
    </lineage>
</organism>
<sequence length="431" mass="47094">MKKRQFVIWNLTLASFFFTLAFVACSGTPKNQAAIDLPAEIPAPKDSSQNLSADSSPKIEAEKAPILSDTSTVSFFAIGDVLFHTPLFKACKEDSLKCNFDYVFAPWKEEIQSADIAAVNQETVFVPRSEGYASYPSFGSPEEVGIAEANAGFDLITHATNHTIDRGASAVDYTIAFWKNQPATALGIHATEAERDSVFVLEKNGIRFAFVNFTYGLNGQKLPANRPYLVDLLDSAGAWKAQVEKAEAHGDVTIAFMHFGTEYTELPTKEAMAQAETAIDAGADILVCAHPHVIEPFGIYTTKAGNSALVYWSLGNFISNQQQIETNLGGVAKFSVRKIQTGEISQFEIAQATFDASVTQQEVGNYHAVPLEAYTDSMANRHLLKAKIPELSLESFQKVFAKTLGEAEKCDTKNPAEILPLRITNLSKKLN</sequence>